<evidence type="ECO:0000313" key="2">
    <source>
        <dbReference type="Proteomes" id="UP000789759"/>
    </source>
</evidence>
<dbReference type="Proteomes" id="UP000789759">
    <property type="component" value="Unassembled WGS sequence"/>
</dbReference>
<evidence type="ECO:0000313" key="1">
    <source>
        <dbReference type="EMBL" id="CAG8716934.1"/>
    </source>
</evidence>
<reference evidence="1" key="1">
    <citation type="submission" date="2021-06" db="EMBL/GenBank/DDBJ databases">
        <authorList>
            <person name="Kallberg Y."/>
            <person name="Tangrot J."/>
            <person name="Rosling A."/>
        </authorList>
    </citation>
    <scope>NUCLEOTIDE SEQUENCE</scope>
    <source>
        <strain evidence="1">FL966</strain>
    </source>
</reference>
<dbReference type="AlphaFoldDB" id="A0A9N9I1C2"/>
<proteinExistence type="predicted"/>
<gene>
    <name evidence="1" type="ORF">CPELLU_LOCUS12661</name>
</gene>
<dbReference type="OrthoDB" id="2447531at2759"/>
<comment type="caution">
    <text evidence="1">The sequence shown here is derived from an EMBL/GenBank/DDBJ whole genome shotgun (WGS) entry which is preliminary data.</text>
</comment>
<accession>A0A9N9I1C2</accession>
<sequence>MDNFYFDDPDLHISDLNINNEPDFHIIDVVETIYKKDLESFESKSLLISFDDEFQVIDNVVASDLNEDTITYFTKELATKVIYHTLMPIEYPETSLEVHALLNDTNKLRSCVNKIQKEKRPFGQDLLGVVYNFSHNIDNFQNYVQWLNFFNNGHVMIICTTQVQIRKWIKYNYFEIDLLFKRIAGNINEFEVNYYNKKYNTTTTFAYQHMFETLFDLIKQFTDKSAKFNHIYKKEWSCIVGDLDIAQLTGLAKMELLLTAKAKEVDLIFNELLELDKNLTDWVQYYKQPYIITSLNPNLSKIPHNLWHAALYSTNCAEAAHAMSNLIDLTDDILQEFHDNKSKESGMTMMEQLEYEECKLIIEERKEKLREL</sequence>
<organism evidence="1 2">
    <name type="scientific">Cetraspora pellucida</name>
    <dbReference type="NCBI Taxonomy" id="1433469"/>
    <lineage>
        <taxon>Eukaryota</taxon>
        <taxon>Fungi</taxon>
        <taxon>Fungi incertae sedis</taxon>
        <taxon>Mucoromycota</taxon>
        <taxon>Glomeromycotina</taxon>
        <taxon>Glomeromycetes</taxon>
        <taxon>Diversisporales</taxon>
        <taxon>Gigasporaceae</taxon>
        <taxon>Cetraspora</taxon>
    </lineage>
</organism>
<name>A0A9N9I1C2_9GLOM</name>
<dbReference type="EMBL" id="CAJVQA010012472">
    <property type="protein sequence ID" value="CAG8716934.1"/>
    <property type="molecule type" value="Genomic_DNA"/>
</dbReference>
<protein>
    <submittedName>
        <fullName evidence="1">23026_t:CDS:1</fullName>
    </submittedName>
</protein>
<keyword evidence="2" id="KW-1185">Reference proteome</keyword>